<comment type="caution">
    <text evidence="2">The sequence shown here is derived from an EMBL/GenBank/DDBJ whole genome shotgun (WGS) entry which is preliminary data.</text>
</comment>
<dbReference type="EMBL" id="JAINUG010000016">
    <property type="protein sequence ID" value="KAJ8413326.1"/>
    <property type="molecule type" value="Genomic_DNA"/>
</dbReference>
<evidence type="ECO:0000313" key="2">
    <source>
        <dbReference type="EMBL" id="KAJ8413326.1"/>
    </source>
</evidence>
<dbReference type="Proteomes" id="UP001221898">
    <property type="component" value="Unassembled WGS sequence"/>
</dbReference>
<feature type="region of interest" description="Disordered" evidence="1">
    <location>
        <begin position="83"/>
        <end position="113"/>
    </location>
</feature>
<organism evidence="2 3">
    <name type="scientific">Aldrovandia affinis</name>
    <dbReference type="NCBI Taxonomy" id="143900"/>
    <lineage>
        <taxon>Eukaryota</taxon>
        <taxon>Metazoa</taxon>
        <taxon>Chordata</taxon>
        <taxon>Craniata</taxon>
        <taxon>Vertebrata</taxon>
        <taxon>Euteleostomi</taxon>
        <taxon>Actinopterygii</taxon>
        <taxon>Neopterygii</taxon>
        <taxon>Teleostei</taxon>
        <taxon>Notacanthiformes</taxon>
        <taxon>Halosauridae</taxon>
        <taxon>Aldrovandia</taxon>
    </lineage>
</organism>
<dbReference type="AlphaFoldDB" id="A0AAD7T2U0"/>
<gene>
    <name evidence="2" type="ORF">AAFF_G00093220</name>
</gene>
<keyword evidence="3" id="KW-1185">Reference proteome</keyword>
<name>A0AAD7T2U0_9TELE</name>
<evidence type="ECO:0000256" key="1">
    <source>
        <dbReference type="SAM" id="MobiDB-lite"/>
    </source>
</evidence>
<proteinExistence type="predicted"/>
<evidence type="ECO:0000313" key="3">
    <source>
        <dbReference type="Proteomes" id="UP001221898"/>
    </source>
</evidence>
<sequence>MAQRGNASSRAAILLSSNQSSLDSYEFLRHVSQPISQLRVGTGHYVFRSAGCLSIRTGFKRRELLGERAASPVRSLKRLLSGLGSSLGWRGGARASATGGSAEPSPECQANTERQAQTLPHFLSAPEKLTSSEPHCLAADRSGISQLNVSH</sequence>
<reference evidence="2" key="1">
    <citation type="journal article" date="2023" name="Science">
        <title>Genome structures resolve the early diversification of teleost fishes.</title>
        <authorList>
            <person name="Parey E."/>
            <person name="Louis A."/>
            <person name="Montfort J."/>
            <person name="Bouchez O."/>
            <person name="Roques C."/>
            <person name="Iampietro C."/>
            <person name="Lluch J."/>
            <person name="Castinel A."/>
            <person name="Donnadieu C."/>
            <person name="Desvignes T."/>
            <person name="Floi Bucao C."/>
            <person name="Jouanno E."/>
            <person name="Wen M."/>
            <person name="Mejri S."/>
            <person name="Dirks R."/>
            <person name="Jansen H."/>
            <person name="Henkel C."/>
            <person name="Chen W.J."/>
            <person name="Zahm M."/>
            <person name="Cabau C."/>
            <person name="Klopp C."/>
            <person name="Thompson A.W."/>
            <person name="Robinson-Rechavi M."/>
            <person name="Braasch I."/>
            <person name="Lecointre G."/>
            <person name="Bobe J."/>
            <person name="Postlethwait J.H."/>
            <person name="Berthelot C."/>
            <person name="Roest Crollius H."/>
            <person name="Guiguen Y."/>
        </authorList>
    </citation>
    <scope>NUCLEOTIDE SEQUENCE</scope>
    <source>
        <strain evidence="2">NC1722</strain>
    </source>
</reference>
<feature type="compositionally biased region" description="Low complexity" evidence="1">
    <location>
        <begin position="83"/>
        <end position="102"/>
    </location>
</feature>
<accession>A0AAD7T2U0</accession>
<protein>
    <submittedName>
        <fullName evidence="2">Uncharacterized protein</fullName>
    </submittedName>
</protein>